<comment type="caution">
    <text evidence="1">The sequence shown here is derived from an EMBL/GenBank/DDBJ whole genome shotgun (WGS) entry which is preliminary data.</text>
</comment>
<dbReference type="AlphaFoldDB" id="A0A542DMJ9"/>
<proteinExistence type="predicted"/>
<keyword evidence="2" id="KW-1185">Reference proteome</keyword>
<protein>
    <submittedName>
        <fullName evidence="1">Uncharacterized protein</fullName>
    </submittedName>
</protein>
<sequence length="38" mass="4026">MGEIVAGPGNILVFTKSGEVQQAALTRSELYDGSGSRW</sequence>
<evidence type="ECO:0000313" key="2">
    <source>
        <dbReference type="Proteomes" id="UP000320876"/>
    </source>
</evidence>
<reference evidence="1 2" key="1">
    <citation type="submission" date="2019-06" db="EMBL/GenBank/DDBJ databases">
        <title>Sequencing the genomes of 1000 actinobacteria strains.</title>
        <authorList>
            <person name="Klenk H.-P."/>
        </authorList>
    </citation>
    <scope>NUCLEOTIDE SEQUENCE [LARGE SCALE GENOMIC DNA]</scope>
    <source>
        <strain evidence="1 2">DSM 45679</strain>
    </source>
</reference>
<accession>A0A542DMJ9</accession>
<gene>
    <name evidence="1" type="ORF">FB471_3998</name>
</gene>
<dbReference type="Proteomes" id="UP000320876">
    <property type="component" value="Unassembled WGS sequence"/>
</dbReference>
<name>A0A542DMJ9_AMYCI</name>
<organism evidence="1 2">
    <name type="scientific">Amycolatopsis cihanbeyliensis</name>
    <dbReference type="NCBI Taxonomy" id="1128664"/>
    <lineage>
        <taxon>Bacteria</taxon>
        <taxon>Bacillati</taxon>
        <taxon>Actinomycetota</taxon>
        <taxon>Actinomycetes</taxon>
        <taxon>Pseudonocardiales</taxon>
        <taxon>Pseudonocardiaceae</taxon>
        <taxon>Amycolatopsis</taxon>
    </lineage>
</organism>
<dbReference type="EMBL" id="VFML01000001">
    <property type="protein sequence ID" value="TQJ04215.1"/>
    <property type="molecule type" value="Genomic_DNA"/>
</dbReference>
<evidence type="ECO:0000313" key="1">
    <source>
        <dbReference type="EMBL" id="TQJ04215.1"/>
    </source>
</evidence>